<organism evidence="2 3">
    <name type="scientific">Alistipes putredinis DSM 17216</name>
    <dbReference type="NCBI Taxonomy" id="445970"/>
    <lineage>
        <taxon>Bacteria</taxon>
        <taxon>Pseudomonadati</taxon>
        <taxon>Bacteroidota</taxon>
        <taxon>Bacteroidia</taxon>
        <taxon>Bacteroidales</taxon>
        <taxon>Rikenellaceae</taxon>
        <taxon>Alistipes</taxon>
    </lineage>
</organism>
<accession>B0MVL8</accession>
<evidence type="ECO:0008006" key="4">
    <source>
        <dbReference type="Google" id="ProtNLM"/>
    </source>
</evidence>
<comment type="caution">
    <text evidence="2">The sequence shown here is derived from an EMBL/GenBank/DDBJ whole genome shotgun (WGS) entry which is preliminary data.</text>
</comment>
<gene>
    <name evidence="2" type="ORF">ALIPUT_01147</name>
</gene>
<dbReference type="AlphaFoldDB" id="B0MVL8"/>
<feature type="signal peptide" evidence="1">
    <location>
        <begin position="1"/>
        <end position="19"/>
    </location>
</feature>
<dbReference type="HOGENOM" id="CLU_2115830_0_0_10"/>
<evidence type="ECO:0000313" key="3">
    <source>
        <dbReference type="Proteomes" id="UP000005819"/>
    </source>
</evidence>
<sequence length="114" mass="12923">MCLLVFSVIGVINAAACFAGSAIVQDSAVGKTFLDRDAVDLNRRSGVRSSPPLNRRFVVFFHNHRGIMFESFYIVSWLWATTNIDNIQLRNKKESKIHRIFIFRCGLCVKASEI</sequence>
<reference evidence="2" key="1">
    <citation type="submission" date="2007-10" db="EMBL/GenBank/DDBJ databases">
        <authorList>
            <person name="Fulton L."/>
            <person name="Clifton S."/>
            <person name="Fulton B."/>
            <person name="Xu J."/>
            <person name="Minx P."/>
            <person name="Pepin K.H."/>
            <person name="Johnson M."/>
            <person name="Thiruvilangam P."/>
            <person name="Bhonagiri V."/>
            <person name="Nash W.E."/>
            <person name="Mardis E.R."/>
            <person name="Wilson R.K."/>
        </authorList>
    </citation>
    <scope>NUCLEOTIDE SEQUENCE [LARGE SCALE GENOMIC DNA]</scope>
    <source>
        <strain evidence="2">DSM 17216</strain>
    </source>
</reference>
<evidence type="ECO:0000313" key="2">
    <source>
        <dbReference type="EMBL" id="EDS04084.1"/>
    </source>
</evidence>
<feature type="chain" id="PRO_5002750667" description="Secreted protein" evidence="1">
    <location>
        <begin position="20"/>
        <end position="114"/>
    </location>
</feature>
<evidence type="ECO:0000256" key="1">
    <source>
        <dbReference type="SAM" id="SignalP"/>
    </source>
</evidence>
<keyword evidence="3" id="KW-1185">Reference proteome</keyword>
<proteinExistence type="predicted"/>
<dbReference type="Proteomes" id="UP000005819">
    <property type="component" value="Unassembled WGS sequence"/>
</dbReference>
<protein>
    <recommendedName>
        <fullName evidence="4">Secreted protein</fullName>
    </recommendedName>
</protein>
<dbReference type="EMBL" id="ABFK02000017">
    <property type="protein sequence ID" value="EDS04084.1"/>
    <property type="molecule type" value="Genomic_DNA"/>
</dbReference>
<reference evidence="2" key="2">
    <citation type="submission" date="2013-09" db="EMBL/GenBank/DDBJ databases">
        <title>Draft genome sequence of Alistipes putredinis (DSM 17216).</title>
        <authorList>
            <person name="Sudarsanam P."/>
            <person name="Ley R."/>
            <person name="Guruge J."/>
            <person name="Turnbaugh P.J."/>
            <person name="Mahowald M."/>
            <person name="Liep D."/>
            <person name="Gordon J."/>
        </authorList>
    </citation>
    <scope>NUCLEOTIDE SEQUENCE</scope>
    <source>
        <strain evidence="2">DSM 17216</strain>
    </source>
</reference>
<name>B0MVL8_9BACT</name>
<keyword evidence="1" id="KW-0732">Signal</keyword>